<dbReference type="eggNOG" id="KOG4221">
    <property type="taxonomic scope" value="Eukaryota"/>
</dbReference>
<dbReference type="InterPro" id="IPR036179">
    <property type="entry name" value="Ig-like_dom_sf"/>
</dbReference>
<feature type="region of interest" description="Disordered" evidence="4">
    <location>
        <begin position="151"/>
        <end position="184"/>
    </location>
</feature>
<dbReference type="SUPFAM" id="SSF48726">
    <property type="entry name" value="Immunoglobulin"/>
    <property type="match status" value="3"/>
</dbReference>
<feature type="compositionally biased region" description="Acidic residues" evidence="4">
    <location>
        <begin position="164"/>
        <end position="176"/>
    </location>
</feature>
<protein>
    <submittedName>
        <fullName evidence="8">AAEL005814-PA</fullName>
    </submittedName>
</protein>
<dbReference type="InterPro" id="IPR013783">
    <property type="entry name" value="Ig-like_fold"/>
</dbReference>
<dbReference type="PaxDb" id="7159-AAEL005814-PA"/>
<feature type="transmembrane region" description="Helical" evidence="5">
    <location>
        <begin position="1070"/>
        <end position="1095"/>
    </location>
</feature>
<reference evidence="8" key="2">
    <citation type="journal article" date="2007" name="Science">
        <title>Genome sequence of Aedes aegypti, a major arbovirus vector.</title>
        <authorList>
            <person name="Nene V."/>
            <person name="Wortman J.R."/>
            <person name="Lawson D."/>
            <person name="Haas B."/>
            <person name="Kodira C."/>
            <person name="Tu Z.J."/>
            <person name="Loftus B."/>
            <person name="Xi Z."/>
            <person name="Megy K."/>
            <person name="Grabherr M."/>
            <person name="Ren Q."/>
            <person name="Zdobnov E.M."/>
            <person name="Lobo N.F."/>
            <person name="Campbell K.S."/>
            <person name="Brown S.E."/>
            <person name="Bonaldo M.F."/>
            <person name="Zhu J."/>
            <person name="Sinkins S.P."/>
            <person name="Hogenkamp D.G."/>
            <person name="Amedeo P."/>
            <person name="Arensburger P."/>
            <person name="Atkinson P.W."/>
            <person name="Bidwell S."/>
            <person name="Biedler J."/>
            <person name="Birney E."/>
            <person name="Bruggner R.V."/>
            <person name="Costas J."/>
            <person name="Coy M.R."/>
            <person name="Crabtree J."/>
            <person name="Crawford M."/>
            <person name="Debruyn B."/>
            <person name="Decaprio D."/>
            <person name="Eiglmeier K."/>
            <person name="Eisenstadt E."/>
            <person name="El-Dorry H."/>
            <person name="Gelbart W.M."/>
            <person name="Gomes S.L."/>
            <person name="Hammond M."/>
            <person name="Hannick L.I."/>
            <person name="Hogan J.R."/>
            <person name="Holmes M.H."/>
            <person name="Jaffe D."/>
            <person name="Johnston J.S."/>
            <person name="Kennedy R.C."/>
            <person name="Koo H."/>
            <person name="Kravitz S."/>
            <person name="Kriventseva E.V."/>
            <person name="Kulp D."/>
            <person name="Labutti K."/>
            <person name="Lee E."/>
            <person name="Li S."/>
            <person name="Lovin D.D."/>
            <person name="Mao C."/>
            <person name="Mauceli E."/>
            <person name="Menck C.F."/>
            <person name="Miller J.R."/>
            <person name="Montgomery P."/>
            <person name="Mori A."/>
            <person name="Nascimento A.L."/>
            <person name="Naveira H.F."/>
            <person name="Nusbaum C."/>
            <person name="O'leary S."/>
            <person name="Orvis J."/>
            <person name="Pertea M."/>
            <person name="Quesneville H."/>
            <person name="Reidenbach K.R."/>
            <person name="Rogers Y.H."/>
            <person name="Roth C.W."/>
            <person name="Schneider J.R."/>
            <person name="Schatz M."/>
            <person name="Shumway M."/>
            <person name="Stanke M."/>
            <person name="Stinson E.O."/>
            <person name="Tubio J.M."/>
            <person name="Vanzee J.P."/>
            <person name="Verjovski-Almeida S."/>
            <person name="Werner D."/>
            <person name="White O."/>
            <person name="Wyder S."/>
            <person name="Zeng Q."/>
            <person name="Zhao Q."/>
            <person name="Zhao Y."/>
            <person name="Hill C.A."/>
            <person name="Raikhel A.S."/>
            <person name="Soares M.B."/>
            <person name="Knudson D.L."/>
            <person name="Lee N.H."/>
            <person name="Galagan J."/>
            <person name="Salzberg S.L."/>
            <person name="Paulsen I.T."/>
            <person name="Dimopoulos G."/>
            <person name="Collins F.H."/>
            <person name="Birren B."/>
            <person name="Fraser-Liggett C.M."/>
            <person name="Severson D.W."/>
        </authorList>
    </citation>
    <scope>NUCLEOTIDE SEQUENCE [LARGE SCALE GENOMIC DNA]</scope>
    <source>
        <strain evidence="8">Liverpool</strain>
    </source>
</reference>
<sequence>MSSCPPPTPVSCVFTAVRKCSHVTIRYLHIRHSIDGSCRCRGQGLKNVFDNIETLSAFVNEAGPDRLRLTVSPPAHVIITATKNTPVYLPCHAEADVHPNDWGVDSDMDVDQDMDEIEYENNANEEVDILNPPNLERQGFYEDSLDLHNLAHDNIDTNGHGNDLDEEEDEEYDEDEQSSRYRRSPYGRDELIEYVWYRNGLEFFSTAFQNQNHKQTHKGFRLFPNGTLKIPYNRQMSNISAGVYRCRANLTSHGSGSILSTESVVTIAYLERNNLLISENNTIIATTQKPLVLHCPFDSHPPANITWIVNKTQIVINNYATGPHENRRLQNGSLLVTDIRMSDAGRYRCNASNSFSAKTLRSYGYVVAVQQPSTSSSSNRLLSRMQPQNISIRAGSTLKLNCAGESNRPRWTFTPRQSKIPINLVNFTYQLLFTNVSVEKHEGIYNCSLGTDSQLYNVMVLVPPMFLNNMTSYTSSVVASMSFNCSVSGNPPPKITWFKNGREIKNSYIVHYNYPILRINTIDPEDEGLYQCIAKNEAGEASVSMYLSIRDKDRYRRLSRRPENIQCFPIDTSSLYVRFERGMQHVNTDYAMYYLASGNPHSWFSSPPTQLLTNNSLKITGPMVVPFRNYTVYLRTCSVTSVPDAENTGPAGKKQVIPSKLSKGVQCTSQGVPVLSIFFSNGIFIWWPRFTGVEPTAYTIQLKHNDTTTLPFDAQQINGTTQILDDYITHEEVLPLLTKIDISVKQTRENVLEESTGKKRRKRRRRAFDMVGRDRKQIFESLTGTQMDLEMAGANVGIAGHHDKHETKYRQVLITAMKVSGNVTGVFIPNTNSLNVRILGSVTADGEPLQQDLHYIQWKTIDSSIRRPDAVNRFQTNHVDARSVQFTWSRFIATDLANKCLTLCYKNVNHDVFIRGGSNRINCVNIPKDATHYNLVGLLPFTSYKAFLKPCHSKEPISDVLDFLTKQDVPGPVTNHALVRKSGITLTWGPPENRNGLLQGYMIQWIDKDNVNHSLNLTIDTNHFTFPNVSTDDKINISIMAIGSTGIGIPIYVKMLNHVVDVVEPEPEEYIPWIEIGIGAFTIICLLLFCCLLAIHRKNCKKAHRNQATTTTSAPLQMHSANCNADIHEMQTLIGTSEQLPVLIPNGKYKQPEPQIPINHQQSVNTFGSVRLSHANTSPSNNNPETQNGKSHLLPPNKNGLLQKATTSSSTNTGLLPLQQLPLSSQIMNIDVPISSFLKSNSISGKQDVEPDRTLNARNFCSRIISSYHCDDEQHAPTSNYYNMGGRGTQYTTFNTGEPNQLQPIHSYRPATATDTTLATVAPTIIAINAVPTTAEHVPSSAATSTSLSSASNFSTTSAGSNGSSAMSSSCSVHSQQQPQHHQEQQTQHRTVKYGSSNDSALGNGVDLAVAVRITENPQYLKNKPTPVGYLSPAAVLNTSLFDSSQRRLLDLTIDSNSIEPYDDDVTNCDQNDDANQSNTSTNNLPSTDCSPQTHQQQQQLSVHMRLAPASGSNLDEAECNNNEQQQRTAAGFHSDCLRLSPLHRQQLLNSSSNHNQCEIVDADEEDDLDHLEDLNNSSSLLNESSISTKPLHQQHTSSWNFRRPIVGPNG</sequence>
<dbReference type="CDD" id="cd00063">
    <property type="entry name" value="FN3"/>
    <property type="match status" value="1"/>
</dbReference>
<evidence type="ECO:0000256" key="1">
    <source>
        <dbReference type="ARBA" id="ARBA00022737"/>
    </source>
</evidence>
<dbReference type="Pfam" id="PF07679">
    <property type="entry name" value="I-set"/>
    <property type="match status" value="1"/>
</dbReference>
<dbReference type="STRING" id="7159.Q178Q2"/>
<feature type="compositionally biased region" description="Low complexity" evidence="4">
    <location>
        <begin position="1343"/>
        <end position="1389"/>
    </location>
</feature>
<evidence type="ECO:0000256" key="4">
    <source>
        <dbReference type="SAM" id="MobiDB-lite"/>
    </source>
</evidence>
<dbReference type="Pfam" id="PF13927">
    <property type="entry name" value="Ig_3"/>
    <property type="match status" value="1"/>
</dbReference>
<dbReference type="FunFam" id="2.60.40.10:FF:000032">
    <property type="entry name" value="palladin isoform X1"/>
    <property type="match status" value="1"/>
</dbReference>
<dbReference type="SMART" id="SM00408">
    <property type="entry name" value="IGc2"/>
    <property type="match status" value="2"/>
</dbReference>
<dbReference type="PANTHER" id="PTHR44170">
    <property type="entry name" value="PROTEIN SIDEKICK"/>
    <property type="match status" value="1"/>
</dbReference>
<keyword evidence="2" id="KW-1015">Disulfide bond</keyword>
<dbReference type="GO" id="GO:0030154">
    <property type="term" value="P:cell differentiation"/>
    <property type="evidence" value="ECO:0007669"/>
    <property type="project" value="UniProtKB-ARBA"/>
</dbReference>
<feature type="compositionally biased region" description="Polar residues" evidence="4">
    <location>
        <begin position="1172"/>
        <end position="1190"/>
    </location>
</feature>
<organism evidence="8 9">
    <name type="scientific">Aedes aegypti</name>
    <name type="common">Yellowfever mosquito</name>
    <name type="synonym">Culex aegypti</name>
    <dbReference type="NCBI Taxonomy" id="7159"/>
    <lineage>
        <taxon>Eukaryota</taxon>
        <taxon>Metazoa</taxon>
        <taxon>Ecdysozoa</taxon>
        <taxon>Arthropoda</taxon>
        <taxon>Hexapoda</taxon>
        <taxon>Insecta</taxon>
        <taxon>Pterygota</taxon>
        <taxon>Neoptera</taxon>
        <taxon>Endopterygota</taxon>
        <taxon>Diptera</taxon>
        <taxon>Nematocera</taxon>
        <taxon>Culicoidea</taxon>
        <taxon>Culicidae</taxon>
        <taxon>Culicinae</taxon>
        <taxon>Aedini</taxon>
        <taxon>Aedes</taxon>
        <taxon>Stegomyia</taxon>
    </lineage>
</organism>
<dbReference type="InterPro" id="IPR036116">
    <property type="entry name" value="FN3_sf"/>
</dbReference>
<dbReference type="Proteomes" id="UP000682892">
    <property type="component" value="Unassembled WGS sequence"/>
</dbReference>
<name>Q178Q2_AEDAE</name>
<proteinExistence type="predicted"/>
<reference evidence="8" key="1">
    <citation type="submission" date="2005-10" db="EMBL/GenBank/DDBJ databases">
        <authorList>
            <person name="Loftus B.J."/>
            <person name="Nene V.M."/>
            <person name="Hannick L.I."/>
            <person name="Bidwell S."/>
            <person name="Haas B."/>
            <person name="Amedeo P."/>
            <person name="Orvis J."/>
            <person name="Wortman J.R."/>
            <person name="White O.R."/>
            <person name="Salzberg S."/>
            <person name="Shumway M."/>
            <person name="Koo H."/>
            <person name="Zhao Y."/>
            <person name="Holmes M."/>
            <person name="Miller J."/>
            <person name="Schatz M."/>
            <person name="Pop M."/>
            <person name="Pai G."/>
            <person name="Utterback T."/>
            <person name="Rogers Y.-H."/>
            <person name="Kravitz S."/>
            <person name="Fraser C.M."/>
        </authorList>
    </citation>
    <scope>NUCLEOTIDE SEQUENCE</scope>
    <source>
        <strain evidence="8">Liverpool</strain>
    </source>
</reference>
<feature type="region of interest" description="Disordered" evidence="4">
    <location>
        <begin position="1343"/>
        <end position="1400"/>
    </location>
</feature>
<evidence type="ECO:0000313" key="9">
    <source>
        <dbReference type="Proteomes" id="UP000682892"/>
    </source>
</evidence>
<feature type="compositionally biased region" description="Polar residues" evidence="4">
    <location>
        <begin position="1588"/>
        <end position="1601"/>
    </location>
</feature>
<feature type="domain" description="Ig-like" evidence="6">
    <location>
        <begin position="262"/>
        <end position="361"/>
    </location>
</feature>
<keyword evidence="1" id="KW-0677">Repeat</keyword>
<dbReference type="InterPro" id="IPR003599">
    <property type="entry name" value="Ig_sub"/>
</dbReference>
<accession>Q178Q2</accession>
<feature type="region of interest" description="Disordered" evidence="4">
    <location>
        <begin position="1460"/>
        <end position="1503"/>
    </location>
</feature>
<dbReference type="PROSITE" id="PS50853">
    <property type="entry name" value="FN3"/>
    <property type="match status" value="1"/>
</dbReference>
<evidence type="ECO:0000259" key="6">
    <source>
        <dbReference type="PROSITE" id="PS50835"/>
    </source>
</evidence>
<feature type="region of interest" description="Disordered" evidence="4">
    <location>
        <begin position="1588"/>
        <end position="1611"/>
    </location>
</feature>
<dbReference type="PROSITE" id="PS50835">
    <property type="entry name" value="IG_LIKE"/>
    <property type="match status" value="2"/>
</dbReference>
<dbReference type="GO" id="GO:0016020">
    <property type="term" value="C:membrane"/>
    <property type="evidence" value="ECO:0007669"/>
    <property type="project" value="UniProtKB-SubCell"/>
</dbReference>
<evidence type="ECO:0000256" key="2">
    <source>
        <dbReference type="ARBA" id="ARBA00023157"/>
    </source>
</evidence>
<dbReference type="SUPFAM" id="SSF49265">
    <property type="entry name" value="Fibronectin type III"/>
    <property type="match status" value="1"/>
</dbReference>
<keyword evidence="5" id="KW-0472">Membrane</keyword>
<dbReference type="HOGENOM" id="CLU_003658_0_0_1"/>
<dbReference type="CDD" id="cd00096">
    <property type="entry name" value="Ig"/>
    <property type="match status" value="1"/>
</dbReference>
<dbReference type="GO" id="GO:0009653">
    <property type="term" value="P:anatomical structure morphogenesis"/>
    <property type="evidence" value="ECO:0007669"/>
    <property type="project" value="UniProtKB-ARBA"/>
</dbReference>
<evidence type="ECO:0000259" key="7">
    <source>
        <dbReference type="PROSITE" id="PS50853"/>
    </source>
</evidence>
<gene>
    <name evidence="8" type="ORF">AaeL_AAEL005814</name>
</gene>
<dbReference type="OMA" id="EYVWYRN"/>
<feature type="domain" description="Fibronectin type-III" evidence="7">
    <location>
        <begin position="969"/>
        <end position="1065"/>
    </location>
</feature>
<dbReference type="InterPro" id="IPR003598">
    <property type="entry name" value="Ig_sub2"/>
</dbReference>
<dbReference type="InterPro" id="IPR007110">
    <property type="entry name" value="Ig-like_dom"/>
</dbReference>
<keyword evidence="5" id="KW-0812">Transmembrane</keyword>
<feature type="region of interest" description="Disordered" evidence="4">
    <location>
        <begin position="1172"/>
        <end position="1210"/>
    </location>
</feature>
<keyword evidence="3" id="KW-0393">Immunoglobulin domain</keyword>
<feature type="domain" description="Ig-like" evidence="6">
    <location>
        <begin position="463"/>
        <end position="544"/>
    </location>
</feature>
<feature type="compositionally biased region" description="Acidic residues" evidence="4">
    <location>
        <begin position="1461"/>
        <end position="1473"/>
    </location>
</feature>
<dbReference type="InterPro" id="IPR003961">
    <property type="entry name" value="FN3_dom"/>
</dbReference>
<keyword evidence="5" id="KW-1133">Transmembrane helix</keyword>
<dbReference type="VEuPathDB" id="VectorBase:AAEL026710"/>
<dbReference type="PANTHER" id="PTHR44170:SF6">
    <property type="entry name" value="CONTACTIN"/>
    <property type="match status" value="1"/>
</dbReference>
<dbReference type="SMART" id="SM00409">
    <property type="entry name" value="IG"/>
    <property type="match status" value="3"/>
</dbReference>
<reference evidence="8" key="3">
    <citation type="submission" date="2012-09" db="EMBL/GenBank/DDBJ databases">
        <authorList>
            <consortium name="VectorBase"/>
        </authorList>
    </citation>
    <scope>NUCLEOTIDE SEQUENCE</scope>
    <source>
        <strain evidence="8">Liverpool</strain>
    </source>
</reference>
<dbReference type="InterPro" id="IPR013098">
    <property type="entry name" value="Ig_I-set"/>
</dbReference>
<evidence type="ECO:0000256" key="3">
    <source>
        <dbReference type="ARBA" id="ARBA00023319"/>
    </source>
</evidence>
<dbReference type="PhylomeDB" id="Q178Q2"/>
<dbReference type="SMART" id="SM00060">
    <property type="entry name" value="FN3"/>
    <property type="match status" value="2"/>
</dbReference>
<dbReference type="GO" id="GO:0098609">
    <property type="term" value="P:cell-cell adhesion"/>
    <property type="evidence" value="ECO:0007669"/>
    <property type="project" value="TreeGrafter"/>
</dbReference>
<feature type="compositionally biased region" description="Polar residues" evidence="4">
    <location>
        <begin position="1475"/>
        <end position="1495"/>
    </location>
</feature>
<evidence type="ECO:0000313" key="8">
    <source>
        <dbReference type="EMBL" id="EAT42689.1"/>
    </source>
</evidence>
<evidence type="ECO:0000256" key="5">
    <source>
        <dbReference type="SAM" id="Phobius"/>
    </source>
</evidence>
<dbReference type="EMBL" id="CH477360">
    <property type="protein sequence ID" value="EAT42689.1"/>
    <property type="molecule type" value="Genomic_DNA"/>
</dbReference>
<dbReference type="Gene3D" id="2.60.40.10">
    <property type="entry name" value="Immunoglobulins"/>
    <property type="match status" value="4"/>
</dbReference>